<reference evidence="4" key="1">
    <citation type="submission" date="2012-06" db="EMBL/GenBank/DDBJ databases">
        <title>The genome sequence of Coniosporium apollinis CBS 100218.</title>
        <authorList>
            <consortium name="The Broad Institute Genome Sequencing Platform"/>
            <person name="Cuomo C."/>
            <person name="Gorbushina A."/>
            <person name="Noack S."/>
            <person name="Walker B."/>
            <person name="Young S.K."/>
            <person name="Zeng Q."/>
            <person name="Gargeya S."/>
            <person name="Fitzgerald M."/>
            <person name="Haas B."/>
            <person name="Abouelleil A."/>
            <person name="Alvarado L."/>
            <person name="Arachchi H.M."/>
            <person name="Berlin A.M."/>
            <person name="Chapman S.B."/>
            <person name="Goldberg J."/>
            <person name="Griggs A."/>
            <person name="Gujja S."/>
            <person name="Hansen M."/>
            <person name="Howarth C."/>
            <person name="Imamovic A."/>
            <person name="Larimer J."/>
            <person name="McCowan C."/>
            <person name="Montmayeur A."/>
            <person name="Murphy C."/>
            <person name="Neiman D."/>
            <person name="Pearson M."/>
            <person name="Priest M."/>
            <person name="Roberts A."/>
            <person name="Saif S."/>
            <person name="Shea T."/>
            <person name="Sisk P."/>
            <person name="Sykes S."/>
            <person name="Wortman J."/>
            <person name="Nusbaum C."/>
            <person name="Birren B."/>
        </authorList>
    </citation>
    <scope>NUCLEOTIDE SEQUENCE [LARGE SCALE GENOMIC DNA]</scope>
    <source>
        <strain evidence="4">CBS 100218</strain>
    </source>
</reference>
<dbReference type="RefSeq" id="XP_007778832.1">
    <property type="nucleotide sequence ID" value="XM_007780642.1"/>
</dbReference>
<protein>
    <submittedName>
        <fullName evidence="3">Uncharacterized protein</fullName>
    </submittedName>
</protein>
<feature type="transmembrane region" description="Helical" evidence="2">
    <location>
        <begin position="81"/>
        <end position="108"/>
    </location>
</feature>
<dbReference type="AlphaFoldDB" id="R7YNL9"/>
<evidence type="ECO:0000256" key="2">
    <source>
        <dbReference type="SAM" id="Phobius"/>
    </source>
</evidence>
<accession>R7YNL9</accession>
<dbReference type="EMBL" id="JH767563">
    <property type="protein sequence ID" value="EON63515.1"/>
    <property type="molecule type" value="Genomic_DNA"/>
</dbReference>
<dbReference type="OrthoDB" id="3344043at2759"/>
<feature type="compositionally biased region" description="Acidic residues" evidence="1">
    <location>
        <begin position="47"/>
        <end position="58"/>
    </location>
</feature>
<name>R7YNL9_CONA1</name>
<gene>
    <name evidence="3" type="ORF">W97_02743</name>
</gene>
<keyword evidence="4" id="KW-1185">Reference proteome</keyword>
<sequence length="663" mass="72249">MSAHSGWSRPQEDGPEDISTVKLAPSHQDTLSDAADPASSVSIAEPAEAESLIDSESDNQEKNVSRSRLPSSGIAGAHLDVWVSVASAAVPLLVFVCLFLYIVVAYQVSPAVPGVSYFNAQEQSTGSPAFFVDFSATSLATIASWASSVATLIPSFVMTLYSYQLANDFLHAQEANPSQLPSPYQLGLLMKSLDGRVTSFYYLISYIFWKSRDGASRMIKSAFTLLAAVMILSYSIWAVDTWLHVTTKTVAISALSTVSQPSEKLGFKLPDGCVGFYDTMYHNVVRKPECYLPYYYCPDAGCGYAYEILAADLSASTQVLSGEQDGKTFSYLVAANTSHMDFSTATIAVSASCKPISRQCAMTPKYWGFNCSDRFHGYFGGTPEYSEDVRDFGNGCMGMFSDANFTTEMEKSNFSNPVHIGVFAYLPTLGAKDSPLKSDPDMFQYVETVNSFTLGCELSVYDLNYTLINGSISAASFRIADNDTSILVIRSFGWEIADPQFAISTLSSVLGTKTMYEVAQRYAASLERNLVAFAATAFEPRRNSEEHIRRNMLIARVPKAPLFLLVALCIVFAALGIALGLGILCVVGPTRVGDVQARLSVYGLLASRFEAQERAEAPVKKLEDLFEERDGRMRSARVAIVPSAEGGWRYCAVRPRTISPPDA</sequence>
<dbReference type="STRING" id="1168221.R7YNL9"/>
<feature type="region of interest" description="Disordered" evidence="1">
    <location>
        <begin position="1"/>
        <end position="68"/>
    </location>
</feature>
<keyword evidence="2" id="KW-1133">Transmembrane helix</keyword>
<dbReference type="eggNOG" id="ENOG502SAP5">
    <property type="taxonomic scope" value="Eukaryota"/>
</dbReference>
<evidence type="ECO:0000256" key="1">
    <source>
        <dbReference type="SAM" id="MobiDB-lite"/>
    </source>
</evidence>
<dbReference type="GeneID" id="19900054"/>
<dbReference type="OMA" id="TWSWIVY"/>
<dbReference type="HOGENOM" id="CLU_019655_1_0_1"/>
<keyword evidence="2" id="KW-0812">Transmembrane</keyword>
<feature type="transmembrane region" description="Helical" evidence="2">
    <location>
        <begin position="221"/>
        <end position="239"/>
    </location>
</feature>
<organism evidence="3 4">
    <name type="scientific">Coniosporium apollinis (strain CBS 100218)</name>
    <name type="common">Rock-inhabiting black yeast</name>
    <dbReference type="NCBI Taxonomy" id="1168221"/>
    <lineage>
        <taxon>Eukaryota</taxon>
        <taxon>Fungi</taxon>
        <taxon>Dikarya</taxon>
        <taxon>Ascomycota</taxon>
        <taxon>Pezizomycotina</taxon>
        <taxon>Dothideomycetes</taxon>
        <taxon>Dothideomycetes incertae sedis</taxon>
        <taxon>Coniosporium</taxon>
    </lineage>
</organism>
<feature type="transmembrane region" description="Helical" evidence="2">
    <location>
        <begin position="129"/>
        <end position="153"/>
    </location>
</feature>
<dbReference type="Proteomes" id="UP000016924">
    <property type="component" value="Unassembled WGS sequence"/>
</dbReference>
<proteinExistence type="predicted"/>
<keyword evidence="2" id="KW-0472">Membrane</keyword>
<evidence type="ECO:0000313" key="3">
    <source>
        <dbReference type="EMBL" id="EON63515.1"/>
    </source>
</evidence>
<feature type="transmembrane region" description="Helical" evidence="2">
    <location>
        <begin position="562"/>
        <end position="588"/>
    </location>
</feature>
<evidence type="ECO:0000313" key="4">
    <source>
        <dbReference type="Proteomes" id="UP000016924"/>
    </source>
</evidence>